<dbReference type="Gene3D" id="1.10.3790.10">
    <property type="entry name" value="NinB"/>
    <property type="match status" value="1"/>
</dbReference>
<sequence>MKLNGKIYRVFTDLFKQKAVISFEVDLEDTKTEEFQDLQQDEILEITVRRPKKRRSLNANAYCWYLIGKIAERLRTTKTAVYREYIKDCGVYRVVTLSDNAVGTFKHVWEDQGLGWLCETSKSSIKGFTDVVAYYGTSSYNVSQMARFIDYVVDEAKNLGIETLTAKEIEALKNEQINNQQ</sequence>
<dbReference type="InterPro" id="IPR036619">
    <property type="entry name" value="NinB_sf"/>
</dbReference>
<organism evidence="1 2">
    <name type="scientific">Lactobacillus phage phiLdb</name>
    <dbReference type="NCBI Taxonomy" id="1399942"/>
    <lineage>
        <taxon>Viruses</taxon>
        <taxon>Duplodnaviria</taxon>
        <taxon>Heunggongvirae</taxon>
        <taxon>Uroviricota</taxon>
        <taxon>Caudoviricetes</taxon>
        <taxon>Cequinquevirus</taxon>
        <taxon>Cequinquevirus Ldb</taxon>
    </lineage>
</organism>
<dbReference type="GeneID" id="18158471"/>
<protein>
    <submittedName>
        <fullName evidence="1">Uncharacterized protein</fullName>
    </submittedName>
</protein>
<dbReference type="OrthoDB" id="10467at10239"/>
<gene>
    <name evidence="1" type="ORF">phiLdb_00031</name>
</gene>
<reference evidence="1 2" key="1">
    <citation type="journal article" date="2015" name="Appl. Microbiol. Biotechnol.">
        <title>The potential of the endolysin Lysdb from Lactobacillus delbrueckii phage for combating Staphylococcus aureus during cheese manufacture from raw milk.</title>
        <authorList>
            <person name="Guo T."/>
            <person name="Xin Y."/>
            <person name="Zhang C."/>
            <person name="Ouyang X."/>
            <person name="Kong J."/>
        </authorList>
    </citation>
    <scope>NUCLEOTIDE SEQUENCE [LARGE SCALE GENOMIC DNA]</scope>
</reference>
<accession>U3PCT8</accession>
<dbReference type="RefSeq" id="YP_008770196.1">
    <property type="nucleotide sequence ID" value="NC_022762.1"/>
</dbReference>
<evidence type="ECO:0000313" key="1">
    <source>
        <dbReference type="EMBL" id="AGW43708.1"/>
    </source>
</evidence>
<proteinExistence type="predicted"/>
<dbReference type="KEGG" id="vg:18158471"/>
<keyword evidence="2" id="KW-1185">Reference proteome</keyword>
<dbReference type="EMBL" id="KF188410">
    <property type="protein sequence ID" value="AGW43708.1"/>
    <property type="molecule type" value="Genomic_DNA"/>
</dbReference>
<dbReference type="Proteomes" id="UP000016880">
    <property type="component" value="Segment"/>
</dbReference>
<name>U3PCT8_9CAUD</name>
<evidence type="ECO:0000313" key="2">
    <source>
        <dbReference type="Proteomes" id="UP000016880"/>
    </source>
</evidence>